<dbReference type="Pfam" id="PF16925">
    <property type="entry name" value="TetR_C_13"/>
    <property type="match status" value="1"/>
</dbReference>
<dbReference type="EnsemblBacteria" id="CAL43655">
    <property type="protein sequence ID" value="CAL43655"/>
    <property type="gene ID" value="FP1587"/>
</dbReference>
<dbReference type="AlphaFoldDB" id="A6GZY2"/>
<evidence type="ECO:0000313" key="6">
    <source>
        <dbReference type="EMBL" id="CAL43655.1"/>
    </source>
</evidence>
<dbReference type="GeneID" id="66552226"/>
<dbReference type="Proteomes" id="UP000006394">
    <property type="component" value="Chromosome"/>
</dbReference>
<dbReference type="PANTHER" id="PTHR47506:SF3">
    <property type="entry name" value="HTH-TYPE TRANSCRIPTIONAL REGULATOR LMRA"/>
    <property type="match status" value="1"/>
</dbReference>
<dbReference type="RefSeq" id="WP_011963700.1">
    <property type="nucleotide sequence ID" value="NC_009613.3"/>
</dbReference>
<keyword evidence="3" id="KW-0804">Transcription</keyword>
<evidence type="ECO:0000256" key="1">
    <source>
        <dbReference type="ARBA" id="ARBA00023015"/>
    </source>
</evidence>
<dbReference type="PANTHER" id="PTHR47506">
    <property type="entry name" value="TRANSCRIPTIONAL REGULATORY PROTEIN"/>
    <property type="match status" value="1"/>
</dbReference>
<evidence type="ECO:0000256" key="3">
    <source>
        <dbReference type="ARBA" id="ARBA00023163"/>
    </source>
</evidence>
<reference evidence="6 7" key="1">
    <citation type="journal article" date="2007" name="Nat. Biotechnol.">
        <title>Complete genome sequence of the fish pathogen Flavobacterium psychrophilum.</title>
        <authorList>
            <person name="Duchaud E."/>
            <person name="Boussaha M."/>
            <person name="Loux V."/>
            <person name="Bernardet J.F."/>
            <person name="Michel C."/>
            <person name="Kerouault B."/>
            <person name="Mondot S."/>
            <person name="Nicolas P."/>
            <person name="Bossy R."/>
            <person name="Caron C."/>
            <person name="Bessieres P."/>
            <person name="Gibrat J.F."/>
            <person name="Claverol S."/>
            <person name="Dumetz F."/>
            <person name="Le Henaff M."/>
            <person name="Benmansour A."/>
        </authorList>
    </citation>
    <scope>NUCLEOTIDE SEQUENCE [LARGE SCALE GENOMIC DNA]</scope>
    <source>
        <strain evidence="7">ATCC 49511 / DSM 21280 / CIP 103535 / JIP02/86</strain>
    </source>
</reference>
<dbReference type="Pfam" id="PF00440">
    <property type="entry name" value="TetR_N"/>
    <property type="match status" value="1"/>
</dbReference>
<keyword evidence="7" id="KW-1185">Reference proteome</keyword>
<dbReference type="PATRIC" id="fig|402612.5.peg.1599"/>
<dbReference type="EMBL" id="AM398681">
    <property type="protein sequence ID" value="CAL43655.1"/>
    <property type="molecule type" value="Genomic_DNA"/>
</dbReference>
<feature type="DNA-binding region" description="H-T-H motif" evidence="4">
    <location>
        <begin position="28"/>
        <end position="47"/>
    </location>
</feature>
<keyword evidence="1" id="KW-0805">Transcription regulation</keyword>
<proteinExistence type="predicted"/>
<dbReference type="KEGG" id="fps:FP1587"/>
<evidence type="ECO:0000256" key="4">
    <source>
        <dbReference type="PROSITE-ProRule" id="PRU00335"/>
    </source>
</evidence>
<dbReference type="SUPFAM" id="SSF48498">
    <property type="entry name" value="Tetracyclin repressor-like, C-terminal domain"/>
    <property type="match status" value="1"/>
</dbReference>
<evidence type="ECO:0000256" key="2">
    <source>
        <dbReference type="ARBA" id="ARBA00023125"/>
    </source>
</evidence>
<evidence type="ECO:0000259" key="5">
    <source>
        <dbReference type="PROSITE" id="PS50977"/>
    </source>
</evidence>
<dbReference type="HOGENOM" id="CLU_069356_28_1_10"/>
<dbReference type="STRING" id="402612.FP1587"/>
<dbReference type="GO" id="GO:0003677">
    <property type="term" value="F:DNA binding"/>
    <property type="evidence" value="ECO:0007669"/>
    <property type="project" value="UniProtKB-UniRule"/>
</dbReference>
<dbReference type="Gene3D" id="1.10.357.10">
    <property type="entry name" value="Tetracycline Repressor, domain 2"/>
    <property type="match status" value="1"/>
</dbReference>
<sequence>MSKAERTKQFIIEKTAPIFNAKGYMGTSMNDIMNATGLTKGSIYGNFENKDEVALAAFDYNFGAIVSYIKPKIEVRPKMIDKLLVYPETYRNFLKLSFLEAGCPVLNTSTEADDTHPMLRKRAVNALKLWQTSIEKYIEIGIETKEIKANTNAVEFSAILMSLIEGAVMQAKVTGNSRVLNITMNFLEKMIKDLKA</sequence>
<accession>A6GZY2</accession>
<dbReference type="PRINTS" id="PR00455">
    <property type="entry name" value="HTHTETR"/>
</dbReference>
<dbReference type="InterPro" id="IPR009057">
    <property type="entry name" value="Homeodomain-like_sf"/>
</dbReference>
<dbReference type="InterPro" id="IPR001647">
    <property type="entry name" value="HTH_TetR"/>
</dbReference>
<evidence type="ECO:0000313" key="7">
    <source>
        <dbReference type="Proteomes" id="UP000006394"/>
    </source>
</evidence>
<dbReference type="SUPFAM" id="SSF46689">
    <property type="entry name" value="Homeodomain-like"/>
    <property type="match status" value="1"/>
</dbReference>
<dbReference type="InterPro" id="IPR036271">
    <property type="entry name" value="Tet_transcr_reg_TetR-rel_C_sf"/>
</dbReference>
<dbReference type="PROSITE" id="PS50977">
    <property type="entry name" value="HTH_TETR_2"/>
    <property type="match status" value="1"/>
</dbReference>
<keyword evidence="2 4" id="KW-0238">DNA-binding</keyword>
<dbReference type="InterPro" id="IPR011075">
    <property type="entry name" value="TetR_C"/>
</dbReference>
<protein>
    <submittedName>
        <fullName evidence="6">Probable transcriptional regulator, TetR family</fullName>
    </submittedName>
</protein>
<gene>
    <name evidence="6" type="ordered locus">FP1587</name>
</gene>
<feature type="domain" description="HTH tetR-type" evidence="5">
    <location>
        <begin position="5"/>
        <end position="65"/>
    </location>
</feature>
<dbReference type="OrthoDB" id="9798857at2"/>
<dbReference type="eggNOG" id="COG1309">
    <property type="taxonomic scope" value="Bacteria"/>
</dbReference>
<organism evidence="6 7">
    <name type="scientific">Flavobacterium psychrophilum (strain ATCC 49511 / DSM 21280 / CIP 103535 / JIP02/86)</name>
    <dbReference type="NCBI Taxonomy" id="402612"/>
    <lineage>
        <taxon>Bacteria</taxon>
        <taxon>Pseudomonadati</taxon>
        <taxon>Bacteroidota</taxon>
        <taxon>Flavobacteriia</taxon>
        <taxon>Flavobacteriales</taxon>
        <taxon>Flavobacteriaceae</taxon>
        <taxon>Flavobacterium</taxon>
    </lineage>
</organism>
<name>A6GZY2_FLAPJ</name>